<protein>
    <submittedName>
        <fullName evidence="3">Shikimate 5-dehydrogenase</fullName>
    </submittedName>
</protein>
<dbReference type="OrthoDB" id="9776868at2"/>
<comment type="caution">
    <text evidence="3">The sequence shown here is derived from an EMBL/GenBank/DDBJ whole genome shotgun (WGS) entry which is preliminary data.</text>
</comment>
<dbReference type="GO" id="GO:0005829">
    <property type="term" value="C:cytosol"/>
    <property type="evidence" value="ECO:0007669"/>
    <property type="project" value="TreeGrafter"/>
</dbReference>
<dbReference type="Pfam" id="PF03807">
    <property type="entry name" value="F420_oxidored"/>
    <property type="match status" value="1"/>
</dbReference>
<dbReference type="CDD" id="cd01065">
    <property type="entry name" value="NAD_bind_Shikimate_DH"/>
    <property type="match status" value="1"/>
</dbReference>
<dbReference type="EMBL" id="QDAG01000002">
    <property type="protein sequence ID" value="KAE8129797.1"/>
    <property type="molecule type" value="Genomic_DNA"/>
</dbReference>
<dbReference type="PANTHER" id="PTHR21089">
    <property type="entry name" value="SHIKIMATE DEHYDROGENASE"/>
    <property type="match status" value="1"/>
</dbReference>
<proteinExistence type="predicted"/>
<dbReference type="Proteomes" id="UP000325415">
    <property type="component" value="Unassembled WGS sequence"/>
</dbReference>
<dbReference type="GO" id="GO:0004764">
    <property type="term" value="F:shikimate 3-dehydrogenase (NADP+) activity"/>
    <property type="evidence" value="ECO:0007669"/>
    <property type="project" value="InterPro"/>
</dbReference>
<evidence type="ECO:0000259" key="1">
    <source>
        <dbReference type="Pfam" id="PF03807"/>
    </source>
</evidence>
<dbReference type="InterPro" id="IPR046346">
    <property type="entry name" value="Aminoacid_DH-like_N_sf"/>
</dbReference>
<dbReference type="InterPro" id="IPR028939">
    <property type="entry name" value="P5C_Rdtase_cat_N"/>
</dbReference>
<name>A0A5N6S153_9BIFI</name>
<organism evidence="3 4">
    <name type="scientific">Bifidobacterium tibiigranuli</name>
    <dbReference type="NCBI Taxonomy" id="2172043"/>
    <lineage>
        <taxon>Bacteria</taxon>
        <taxon>Bacillati</taxon>
        <taxon>Actinomycetota</taxon>
        <taxon>Actinomycetes</taxon>
        <taxon>Bifidobacteriales</taxon>
        <taxon>Bifidobacteriaceae</taxon>
        <taxon>Bifidobacterium</taxon>
    </lineage>
</organism>
<dbReference type="Gene3D" id="3.40.50.720">
    <property type="entry name" value="NAD(P)-binding Rossmann-like Domain"/>
    <property type="match status" value="1"/>
</dbReference>
<feature type="domain" description="Pyrroline-5-carboxylate reductase catalytic N-terminal" evidence="1">
    <location>
        <begin position="122"/>
        <end position="167"/>
    </location>
</feature>
<dbReference type="InterPro" id="IPR036291">
    <property type="entry name" value="NAD(P)-bd_dom_sf"/>
</dbReference>
<dbReference type="Gene3D" id="3.40.50.10860">
    <property type="entry name" value="Leucine Dehydrogenase, chain A, domain 1"/>
    <property type="match status" value="1"/>
</dbReference>
<dbReference type="GO" id="GO:0050661">
    <property type="term" value="F:NADP binding"/>
    <property type="evidence" value="ECO:0007669"/>
    <property type="project" value="TreeGrafter"/>
</dbReference>
<sequence>MIDRDTAVCISLAARPGNHGNRFHNFLYAELGLNFLYKSFTSSDIGATIGGIRSLGIRGASVSMPYKESCMPFLDALDPSAKAIDSVNTIVNDNGKLTGYNTDFIAVRDLLRDCPVPTTKSFALLGAGGMAKAVLAALIEVGYTDGVVLSPRNPERGAKLAARYGVESDVELGDRRPALIINATPIGMAGGSEADSLAYNESVVRTADCVFEVVYLPPTTPLVNLARSLGKTVITGDQVMVRQATAQFELYTGVRPSAEQIEQAEEFSADPDAYLATHTLATSH</sequence>
<dbReference type="InterPro" id="IPR022893">
    <property type="entry name" value="Shikimate_DH_fam"/>
</dbReference>
<evidence type="ECO:0000313" key="3">
    <source>
        <dbReference type="EMBL" id="KAE8129797.1"/>
    </source>
</evidence>
<dbReference type="GO" id="GO:0009423">
    <property type="term" value="P:chorismate biosynthetic process"/>
    <property type="evidence" value="ECO:0007669"/>
    <property type="project" value="TreeGrafter"/>
</dbReference>
<dbReference type="AlphaFoldDB" id="A0A5N6S153"/>
<dbReference type="NCBIfam" id="NF009202">
    <property type="entry name" value="PRK12550.1"/>
    <property type="match status" value="1"/>
</dbReference>
<dbReference type="SUPFAM" id="SSF53223">
    <property type="entry name" value="Aminoacid dehydrogenase-like, N-terminal domain"/>
    <property type="match status" value="1"/>
</dbReference>
<accession>A0A5N6S153</accession>
<keyword evidence="4" id="KW-1185">Reference proteome</keyword>
<dbReference type="InterPro" id="IPR013708">
    <property type="entry name" value="Shikimate_DH-bd_N"/>
</dbReference>
<dbReference type="GO" id="GO:0019632">
    <property type="term" value="P:shikimate metabolic process"/>
    <property type="evidence" value="ECO:0007669"/>
    <property type="project" value="TreeGrafter"/>
</dbReference>
<dbReference type="Pfam" id="PF08501">
    <property type="entry name" value="Shikimate_dh_N"/>
    <property type="match status" value="1"/>
</dbReference>
<reference evidence="3 4" key="1">
    <citation type="submission" date="2018-04" db="EMBL/GenBank/DDBJ databases">
        <authorList>
            <person name="Eckel V.P."/>
            <person name="Vogel R.F."/>
        </authorList>
    </citation>
    <scope>NUCLEOTIDE SEQUENCE [LARGE SCALE GENOMIC DNA]</scope>
    <source>
        <strain evidence="4">TMW 2.1764</strain>
    </source>
</reference>
<feature type="domain" description="Shikimate dehydrogenase substrate binding N-terminal" evidence="2">
    <location>
        <begin position="23"/>
        <end position="90"/>
    </location>
</feature>
<gene>
    <name evidence="3" type="ORF">DDE84_02335</name>
</gene>
<dbReference type="SUPFAM" id="SSF51735">
    <property type="entry name" value="NAD(P)-binding Rossmann-fold domains"/>
    <property type="match status" value="1"/>
</dbReference>
<dbReference type="PANTHER" id="PTHR21089:SF9">
    <property type="entry name" value="SHIKIMATE DEHYDROGENASE-LIKE PROTEIN HI_0607"/>
    <property type="match status" value="1"/>
</dbReference>
<evidence type="ECO:0000313" key="4">
    <source>
        <dbReference type="Proteomes" id="UP000325415"/>
    </source>
</evidence>
<evidence type="ECO:0000259" key="2">
    <source>
        <dbReference type="Pfam" id="PF08501"/>
    </source>
</evidence>